<evidence type="ECO:0000259" key="8">
    <source>
        <dbReference type="PROSITE" id="PS50076"/>
    </source>
</evidence>
<evidence type="ECO:0000256" key="2">
    <source>
        <dbReference type="ARBA" id="ARBA00022448"/>
    </source>
</evidence>
<dbReference type="CDD" id="cd17315">
    <property type="entry name" value="MFS_GLUT_like"/>
    <property type="match status" value="1"/>
</dbReference>
<organism evidence="10 11">
    <name type="scientific">Malus domestica</name>
    <name type="common">Apple</name>
    <name type="synonym">Pyrus malus</name>
    <dbReference type="NCBI Taxonomy" id="3750"/>
    <lineage>
        <taxon>Eukaryota</taxon>
        <taxon>Viridiplantae</taxon>
        <taxon>Streptophyta</taxon>
        <taxon>Embryophyta</taxon>
        <taxon>Tracheophyta</taxon>
        <taxon>Spermatophyta</taxon>
        <taxon>Magnoliopsida</taxon>
        <taxon>eudicotyledons</taxon>
        <taxon>Gunneridae</taxon>
        <taxon>Pentapetalae</taxon>
        <taxon>rosids</taxon>
        <taxon>fabids</taxon>
        <taxon>Rosales</taxon>
        <taxon>Rosaceae</taxon>
        <taxon>Amygdaloideae</taxon>
        <taxon>Maleae</taxon>
        <taxon>Malus</taxon>
    </lineage>
</organism>
<dbReference type="InterPro" id="IPR016024">
    <property type="entry name" value="ARM-type_fold"/>
</dbReference>
<dbReference type="InterPro" id="IPR044978">
    <property type="entry name" value="GRV2/DNAJC13"/>
</dbReference>
<dbReference type="Pfam" id="PF14237">
    <property type="entry name" value="GYF_2"/>
    <property type="match status" value="1"/>
</dbReference>
<keyword evidence="4 7" id="KW-1133">Transmembrane helix</keyword>
<dbReference type="InterPro" id="IPR036259">
    <property type="entry name" value="MFS_trans_sf"/>
</dbReference>
<dbReference type="Proteomes" id="UP000290289">
    <property type="component" value="Chromosome 2"/>
</dbReference>
<keyword evidence="2" id="KW-0813">Transport</keyword>
<evidence type="ECO:0000256" key="7">
    <source>
        <dbReference type="SAM" id="Phobius"/>
    </source>
</evidence>
<dbReference type="FunFam" id="1.10.287.110:FF:000030">
    <property type="entry name" value="DnaJ homolog subfamily C GRV2"/>
    <property type="match status" value="1"/>
</dbReference>
<dbReference type="InterPro" id="IPR045802">
    <property type="entry name" value="GRV2/DNAJC13_N"/>
</dbReference>
<feature type="region of interest" description="Disordered" evidence="6">
    <location>
        <begin position="1819"/>
        <end position="1905"/>
    </location>
</feature>
<evidence type="ECO:0000256" key="5">
    <source>
        <dbReference type="ARBA" id="ARBA00023136"/>
    </source>
</evidence>
<dbReference type="Gene3D" id="3.30.559.10">
    <property type="entry name" value="Chloramphenicol acetyltransferase-like domain"/>
    <property type="match status" value="2"/>
</dbReference>
<feature type="compositionally biased region" description="Low complexity" evidence="6">
    <location>
        <begin position="1044"/>
        <end position="1055"/>
    </location>
</feature>
<feature type="transmembrane region" description="Helical" evidence="7">
    <location>
        <begin position="217"/>
        <end position="239"/>
    </location>
</feature>
<dbReference type="SUPFAM" id="SSF46565">
    <property type="entry name" value="Chaperone J-domain"/>
    <property type="match status" value="1"/>
</dbReference>
<dbReference type="PROSITE" id="PS00216">
    <property type="entry name" value="SUGAR_TRANSPORT_1"/>
    <property type="match status" value="2"/>
</dbReference>
<dbReference type="PROSITE" id="PS50076">
    <property type="entry name" value="DNAJ_2"/>
    <property type="match status" value="1"/>
</dbReference>
<dbReference type="Pfam" id="PF02458">
    <property type="entry name" value="Transferase"/>
    <property type="match status" value="1"/>
</dbReference>
<dbReference type="PROSITE" id="PS50850">
    <property type="entry name" value="MFS"/>
    <property type="match status" value="1"/>
</dbReference>
<dbReference type="GO" id="GO:0006898">
    <property type="term" value="P:receptor-mediated endocytosis"/>
    <property type="evidence" value="ECO:0007669"/>
    <property type="project" value="TreeGrafter"/>
</dbReference>
<feature type="region of interest" description="Disordered" evidence="6">
    <location>
        <begin position="3425"/>
        <end position="3451"/>
    </location>
</feature>
<feature type="compositionally biased region" description="Pro residues" evidence="6">
    <location>
        <begin position="1031"/>
        <end position="1043"/>
    </location>
</feature>
<feature type="compositionally biased region" description="Low complexity" evidence="6">
    <location>
        <begin position="1861"/>
        <end position="1872"/>
    </location>
</feature>
<evidence type="ECO:0000259" key="9">
    <source>
        <dbReference type="PROSITE" id="PS50850"/>
    </source>
</evidence>
<feature type="transmembrane region" description="Helical" evidence="7">
    <location>
        <begin position="99"/>
        <end position="119"/>
    </location>
</feature>
<dbReference type="PANTHER" id="PTHR36983:SF2">
    <property type="entry name" value="DNAJ HOMOLOG SUBFAMILY C MEMBER 13"/>
    <property type="match status" value="1"/>
</dbReference>
<keyword evidence="3 7" id="KW-0812">Transmembrane</keyword>
<dbReference type="InterPro" id="IPR011989">
    <property type="entry name" value="ARM-like"/>
</dbReference>
<dbReference type="Pfam" id="PF00226">
    <property type="entry name" value="DnaJ"/>
    <property type="match status" value="1"/>
</dbReference>
<comment type="subcellular location">
    <subcellularLocation>
        <location evidence="1">Membrane</location>
        <topology evidence="1">Multi-pass membrane protein</topology>
    </subcellularLocation>
</comment>
<feature type="domain" description="J" evidence="8">
    <location>
        <begin position="2580"/>
        <end position="2662"/>
    </location>
</feature>
<evidence type="ECO:0000256" key="3">
    <source>
        <dbReference type="ARBA" id="ARBA00022692"/>
    </source>
</evidence>
<dbReference type="GO" id="GO:0022857">
    <property type="term" value="F:transmembrane transporter activity"/>
    <property type="evidence" value="ECO:0007669"/>
    <property type="project" value="InterPro"/>
</dbReference>
<feature type="domain" description="Major facilitator superfamily (MFS) profile" evidence="9">
    <location>
        <begin position="63"/>
        <end position="537"/>
    </location>
</feature>
<dbReference type="InterPro" id="IPR036869">
    <property type="entry name" value="J_dom_sf"/>
</dbReference>
<dbReference type="InterPro" id="IPR001623">
    <property type="entry name" value="DnaJ_domain"/>
</dbReference>
<sequence>MRGHQCEAFSIYNRLSSRDHSNTIDMDTNELMDPLDMEENSALLQKSTVPEHSNPSWKRSFPHVLVATLSSFLFGYHLGVVNEPLESISKDLGFKGNTLAEGLVVSTCLGGAFIGSLFSGWLADGVGRRRAFQLCALPMIIGAAMSASTKTLAGMLIGRLFVGTGMGLGPPVASLYVTEISPAFVRGTYGSLIQIATCLGIMGALFVGIPVKEIAGWWRVCFWVSIIPAVTLALAMLFCAESPHWLHKQGRTSEAEAQFEKLLGGSHVKTAMADLAKLDRGDETDTVSLSELFHGRHFRVVFIGSTLFALQQLSGINAVFYFSSAVFKSAGVPSGLANAFIGIANLSGSMVAMLLMDKVGRKLLLLWSFFGMAMSMGLQVAAASFNSSGSGSLYLSVGGMLILCKCDDNMIVAMLEIVVRFYDADECPSENYSHWFVLTFALGAGPVPGLLLPEIFPNRIRAKAMAVCIISTNCSTPRTLNSSIYLAQASLHVKGNSDLPTNAAFRHRWPQIPAPPLMAPPWVQELHFSDLHIPITIDHMVPVMPSGPSPAAPGKTLYLSNLDDVVGSRVFTPTVYFYASDDQKPVMKTLQDALASVLVPYYPLSGRLRETGNGKLEVFFGQDQGALMVEAHCEMSLAELGDLKVPNPAWTPLVFRFPNEEPYKVLDMPLLIAQVTLFRCGGFSLGLRICHCIVDGIGAMQFLSSWAATAKAGTLISNPTPCWDREIFRPRDPPLVKFPHIEYMRIDDGSSLTMSLWQTKAVQKCYRVSREFQTWLKTSAQPSDDMSSTCSTFDAMAAHIWRSWVKALDVKPLNYELRLTFSANARQKLKNLPVKEGYYGNVVCLACVTSTVRNLVYGRLSDTVHLVREARLGISEEYLRSTVDYVEVDRPRRLEFGGKLTITQWTRFSIYDSADFGWGRPIYAGPIDLTPTPQVCVFLPEAEAEQSGTMLVCICLPESATKSFTQLLSLAESPELGANQSRSQAAASAPPPSRPGSGLWFFLRHHNAPRTHTLHFLPNVESVSRHAPDQNPSPAPTPAPAPMDSPKINSSNSSSRPTPAVVEEPEYLARYLVIKHSWRGRYKRILCLSNVAITTLDPGTLSVTNSYDVATDFDSAAPILSRDENSNEFNLSVRTDGKGKFKGIKFSSRYRASILTELHRIRGNRLGAVAEFPVLHLRRRNAEWVPLKLKITYVGVELIDLKSGDLRWCLDFRDFDSPAIVSLTDAYGKKGGEHGSFVLCPLYGRKSKAFQAASGTTSSAIIASLTKTAKSMVGVSLTVDTSQSLTIPDNVVYLAALINLSGNAAKEAVGAEETPCGGWSVTRLRSAARGTLNVPGLSLSVGPKGGLGENGDAVSRQLILTKVSLVERRPENYEAVIVRPLSAVNALVRFAEEPQMFAIEFNDGCPIHVYASTSRDSLLVAVRDQLQTEGQCAVTVLPRLTMPGHRIDPPCGRVQLQFGLQRPVADMESASMHLKHLAAAAKDAVSEGGSIPGSRAKLWRRIREFNACIPYSGVPPNIEVPEVTLMALITMLPSTPNLPPESPPLPPPSPKAAATVIGFIACLRRLLASRTASSHVMSFPAAVGRIMGLLRNGSEGVAAEAAGLVAVLIGGGPGDTNILTDSKGEQHATIMHTKSVLFANHGYAIILSNRLKPMSVSPLLSMAVVEVLEAMICEPHGETTQYTVFVELLRQVAGLKRRLFALFGHPAESVRETVAVIMRTIAEEDAIAAESMRDAALRDGALLRHLVHAFFLPPGERREVSRQLVALWADSYQPALDLLSRVLPPGLVAYLHTRSDGTQLEDSNQEGSLTSRRQRRLLQQRKGRAGRGSTSQEHSLPGDPMTQTGGGASKADNYQRSALDSSSGQASTLQSSIAQSQTGENLTTEVSTGGLQNNHSTFVSSTDVQSTSIHEAVEANTSISTDSDSNTTGFQNTGLPAPAQVVVENTPVGSGRLLCNWPEFWRAFSLDHNRADLIWNERTRQELRETLQAEVHKLDVEKERTEDIAPGGAMVETATGQDTVPQISWNYSEFSVRYPSLSKEVCVGQYYLRLLLESGSVGRAQDFPLRDPVAFFRALYHRFLCDADIGLTVDGAVPDEMGASDDWCDMGRLDGFGGGGGYSVRELCARAMAIVYEQHYKTVGPFEGTAHITVLLDRTDDRALRHRLLLLLKALMKVLSNVEACVLVGGCVLAVDMLTVAHEASERTAIPLQSNLIAATAFMEPLKEWMFIDKEGAQVGPVEKDAIRRFWSKKDINWTTRCWASGMLDWKRLRDIRELRWALAVRVPVLTPTQIGEAALSILHSMVSAHSDLDDAGEIVTPTPRVKGILSSPRCLPHIAQAMLSGEPSIVEGAASLLKAVVTRNPKAMIRLYNTGAFYFALAYPGSNLLSIAQLFSMTHVHQAFHGGEEAAVSSSLPLAKRSVLGGLLPASLLYVLERSGPAAFAAAMVSDSDTPEIIWTHKMRAENLIRQVLQHLGDFPQKLSQHCHSLYEYAPMPPVTYPELRDEMWCHRYYLRNLCDEIRFPNWPIVEHVEFLQSLLVMWREELTRRPMDLSEEEACKILEISLEDVSNDDADTTHSVEMGEEISSISKQIENIDEEKLKRQYRKLAMRYHPDKNPEGREKFLAVQKAYERLQATMQGLQGPKPWRLLLLLKGQCILYRRYGVILEPFKYAGYPMLLNAVTVDKDDNNFLASDRAPLLVAASELIWLTCASSALNGEELVRDGGIQLLANLLSRCMCVVQPSTAASEPSAIIVTNVMRTFCVLSKFESAWAEILEYSGLVDDIVHCTELELVPSAVDAALQTIAHVSVSTELQDALLKAGVLWYLLPVLLQYDSTAEESDTTESHGVGASVQIAKNMHAVRASQALSRLSGLCSDGSSTPYNQTAADALRALLTPKLASLLKDQAPKDLLSKLNNNLESPEIIWNSSTRAELLKFVDQQRASQGPDGSYDMKDSHLFGYKALSKELYVGNVYLRVYNDQPDFEISEPEAFCVALVDFIAYLVHNQCATDSEIKDVPNQNGSSLETSEDSNDTTTGSTDKQKTPAEDSTLSNGQVVDKEEFEGVKNLKFALNSLKNLLTSSPNLASIFSTKDKLLPLFECFSVPVASESNIPQRCLSVLSLLTTYAPCLEAMVADGSSLLLLLQMLHSAPACREGVLHVLYALASTPELAWAAAKHGGVVYILELLLPLQEEISLQQRAAAASLLGKLVGQPMHGPRVAITLARFLPDGLISVIRDGPGEAVVVALEHTTETPELVWTPAMATSLSAQIATMASDLYREQMKGRVVDWDVPEQASGQQEMRDEPQVGHGYAKFTFKCLIVWKTHSFELMQVGGIYVRLFLKDPKFPLRNPKRFLEGLLDQYLTSIAATHYDTQAVDPELPLLLSAALVSLLRVHPALADHVGYLGYVPKLVAAVAYEGRRETMASEEVNNGNYVDKTDESDDGSTQPTQTPQERVRLSCLRVLHQLAASTICAEAMAATSVGTPQVVPLLMKAIGWQGGSILALETLKRVVVAGNRARDALVAQGLKVGLVDVLLGLLDWRAGGRNGLCSQMKWNESEASIGRVLAIEVLHAFATEGAHCTKVRDLLNSSDVWSAYKDQKHDLFLPSSAQSAAAGVAGLIESSSSRLAYALPAPPPQPAPSRPPASTSSDLNGKHDHLS</sequence>
<feature type="compositionally biased region" description="Pro residues" evidence="6">
    <location>
        <begin position="3631"/>
        <end position="3642"/>
    </location>
</feature>
<evidence type="ECO:0000313" key="11">
    <source>
        <dbReference type="Proteomes" id="UP000290289"/>
    </source>
</evidence>
<feature type="compositionally biased region" description="Polar residues" evidence="6">
    <location>
        <begin position="3442"/>
        <end position="3451"/>
    </location>
</feature>
<dbReference type="GO" id="GO:2000641">
    <property type="term" value="P:regulation of early endosome to late endosome transport"/>
    <property type="evidence" value="ECO:0007669"/>
    <property type="project" value="InterPro"/>
</dbReference>
<feature type="region of interest" description="Disordered" evidence="6">
    <location>
        <begin position="1023"/>
        <end position="1060"/>
    </location>
</feature>
<dbReference type="InterPro" id="IPR020846">
    <property type="entry name" value="MFS_dom"/>
</dbReference>
<evidence type="ECO:0008006" key="12">
    <source>
        <dbReference type="Google" id="ProtNLM"/>
    </source>
</evidence>
<evidence type="ECO:0000313" key="10">
    <source>
        <dbReference type="EMBL" id="RXI05847.1"/>
    </source>
</evidence>
<dbReference type="GO" id="GO:0007032">
    <property type="term" value="P:endosome organization"/>
    <property type="evidence" value="ECO:0007669"/>
    <property type="project" value="InterPro"/>
</dbReference>
<proteinExistence type="predicted"/>
<dbReference type="EMBL" id="RDQH01000328">
    <property type="protein sequence ID" value="RXI05847.1"/>
    <property type="molecule type" value="Genomic_DNA"/>
</dbReference>
<dbReference type="Gene3D" id="1.10.287.110">
    <property type="entry name" value="DnaJ domain"/>
    <property type="match status" value="1"/>
</dbReference>
<dbReference type="STRING" id="3750.A0A498KEP4"/>
<dbReference type="PANTHER" id="PTHR36983">
    <property type="entry name" value="DNAJ HOMOLOG SUBFAMILY C MEMBER 13"/>
    <property type="match status" value="1"/>
</dbReference>
<dbReference type="Pfam" id="PF00083">
    <property type="entry name" value="Sugar_tr"/>
    <property type="match status" value="1"/>
</dbReference>
<reference evidence="10 11" key="1">
    <citation type="submission" date="2018-10" db="EMBL/GenBank/DDBJ databases">
        <title>A high-quality apple genome assembly.</title>
        <authorList>
            <person name="Hu J."/>
        </authorList>
    </citation>
    <scope>NUCLEOTIDE SEQUENCE [LARGE SCALE GENOMIC DNA]</scope>
    <source>
        <strain evidence="11">cv. HFTH1</strain>
        <tissue evidence="10">Young leaf</tissue>
    </source>
</reference>
<dbReference type="InterPro" id="IPR025640">
    <property type="entry name" value="GYF_2"/>
</dbReference>
<dbReference type="InterPro" id="IPR005829">
    <property type="entry name" value="Sugar_transporter_CS"/>
</dbReference>
<accession>A0A498KEP4</accession>
<feature type="transmembrane region" description="Helical" evidence="7">
    <location>
        <begin position="363"/>
        <end position="385"/>
    </location>
</feature>
<evidence type="ECO:0000256" key="6">
    <source>
        <dbReference type="SAM" id="MobiDB-lite"/>
    </source>
</evidence>
<dbReference type="SUPFAM" id="SSF103473">
    <property type="entry name" value="MFS general substrate transporter"/>
    <property type="match status" value="1"/>
</dbReference>
<dbReference type="FunFam" id="1.25.10.10:FF:000180">
    <property type="entry name" value="DnaJ homolog subfamily C GRV2"/>
    <property type="match status" value="1"/>
</dbReference>
<dbReference type="InterPro" id="IPR005828">
    <property type="entry name" value="MFS_sugar_transport-like"/>
</dbReference>
<dbReference type="Pfam" id="PF19432">
    <property type="entry name" value="RME-8_N"/>
    <property type="match status" value="3"/>
</dbReference>
<dbReference type="SMART" id="SM00271">
    <property type="entry name" value="DnaJ"/>
    <property type="match status" value="1"/>
</dbReference>
<keyword evidence="11" id="KW-1185">Reference proteome</keyword>
<dbReference type="SUPFAM" id="SSF48371">
    <property type="entry name" value="ARM repeat"/>
    <property type="match status" value="1"/>
</dbReference>
<evidence type="ECO:0000256" key="1">
    <source>
        <dbReference type="ARBA" id="ARBA00004141"/>
    </source>
</evidence>
<dbReference type="Gene3D" id="1.25.10.10">
    <property type="entry name" value="Leucine-rich Repeat Variant"/>
    <property type="match status" value="2"/>
</dbReference>
<name>A0A498KEP4_MALDO</name>
<feature type="region of interest" description="Disordered" evidence="6">
    <location>
        <begin position="3628"/>
        <end position="3658"/>
    </location>
</feature>
<evidence type="ECO:0000256" key="4">
    <source>
        <dbReference type="ARBA" id="ARBA00022989"/>
    </source>
</evidence>
<feature type="transmembrane region" description="Helical" evidence="7">
    <location>
        <begin position="155"/>
        <end position="177"/>
    </location>
</feature>
<gene>
    <name evidence="10" type="ORF">DVH24_017889</name>
</gene>
<dbReference type="InterPro" id="IPR003663">
    <property type="entry name" value="Sugar/inositol_transpt"/>
</dbReference>
<feature type="compositionally biased region" description="Polar residues" evidence="6">
    <location>
        <begin position="1873"/>
        <end position="1905"/>
    </location>
</feature>
<comment type="caution">
    <text evidence="10">The sequence shown here is derived from an EMBL/GenBank/DDBJ whole genome shotgun (WGS) entry which is preliminary data.</text>
</comment>
<dbReference type="GO" id="GO:0010008">
    <property type="term" value="C:endosome membrane"/>
    <property type="evidence" value="ECO:0007669"/>
    <property type="project" value="TreeGrafter"/>
</dbReference>
<protein>
    <recommendedName>
        <fullName evidence="12">Major facilitator superfamily (MFS) profile domain-containing protein</fullName>
    </recommendedName>
</protein>
<feature type="transmembrane region" description="Helical" evidence="7">
    <location>
        <begin position="189"/>
        <end position="211"/>
    </location>
</feature>
<feature type="transmembrane region" description="Helical" evidence="7">
    <location>
        <begin position="335"/>
        <end position="356"/>
    </location>
</feature>
<keyword evidence="5 7" id="KW-0472">Membrane</keyword>
<dbReference type="CDD" id="cd06257">
    <property type="entry name" value="DnaJ"/>
    <property type="match status" value="1"/>
</dbReference>
<dbReference type="PRINTS" id="PR00171">
    <property type="entry name" value="SUGRTRNSPORT"/>
</dbReference>
<dbReference type="InterPro" id="IPR023213">
    <property type="entry name" value="CAT-like_dom_sf"/>
</dbReference>
<feature type="transmembrane region" description="Helical" evidence="7">
    <location>
        <begin position="61"/>
        <end position="79"/>
    </location>
</feature>
<dbReference type="Gene3D" id="1.20.1250.20">
    <property type="entry name" value="MFS general substrate transporter like domains"/>
    <property type="match status" value="1"/>
</dbReference>
<feature type="region of interest" description="Disordered" evidence="6">
    <location>
        <begin position="3011"/>
        <end position="3052"/>
    </location>
</feature>